<proteinExistence type="predicted"/>
<reference evidence="4" key="1">
    <citation type="submission" date="2021-01" db="EMBL/GenBank/DDBJ databases">
        <authorList>
            <person name="Corre E."/>
            <person name="Pelletier E."/>
            <person name="Niang G."/>
            <person name="Scheremetjew M."/>
            <person name="Finn R."/>
            <person name="Kale V."/>
            <person name="Holt S."/>
            <person name="Cochrane G."/>
            <person name="Meng A."/>
            <person name="Brown T."/>
            <person name="Cohen L."/>
        </authorList>
    </citation>
    <scope>NUCLEOTIDE SEQUENCE</scope>
    <source>
        <strain evidence="4">SL-175</strain>
    </source>
</reference>
<evidence type="ECO:0000256" key="1">
    <source>
        <dbReference type="ARBA" id="ARBA00004430"/>
    </source>
</evidence>
<keyword evidence="2" id="KW-0433">Leucine-rich repeat</keyword>
<evidence type="ECO:0000256" key="3">
    <source>
        <dbReference type="ARBA" id="ARBA00022737"/>
    </source>
</evidence>
<protein>
    <submittedName>
        <fullName evidence="4">Uncharacterized protein</fullName>
    </submittedName>
</protein>
<dbReference type="SMART" id="SM00364">
    <property type="entry name" value="LRR_BAC"/>
    <property type="match status" value="4"/>
</dbReference>
<dbReference type="InterPro" id="IPR032675">
    <property type="entry name" value="LRR_dom_sf"/>
</dbReference>
<dbReference type="SMART" id="SM00369">
    <property type="entry name" value="LRR_TYP"/>
    <property type="match status" value="4"/>
</dbReference>
<dbReference type="PROSITE" id="PS51450">
    <property type="entry name" value="LRR"/>
    <property type="match status" value="2"/>
</dbReference>
<accession>A0A7S0X907</accession>
<gene>
    <name evidence="4" type="ORF">MANT1106_LOCUS11446</name>
</gene>
<comment type="subcellular location">
    <subcellularLocation>
        <location evidence="1">Cytoplasm</location>
        <location evidence="1">Cytoskeleton</location>
        <location evidence="1">Cilium axoneme</location>
    </subcellularLocation>
</comment>
<dbReference type="PANTHER" id="PTHR48051">
    <property type="match status" value="1"/>
</dbReference>
<keyword evidence="3" id="KW-0677">Repeat</keyword>
<sequence length="288" mass="31378">MALTHYVIGGGAFQEAIVPSSKRTTSEDDVISRVTAIPEMWSLIAKHGVGEEPVSSLLSLSWAVRLMVVCKAARVGVKEGLSTIKTFNCSEQLLDTRFCSIYARASSKPRPSLPAELLQRLSGLKFLWLDSNSLTSVPADIGGLSSLTALYLRGNNLTSVPTEFGQLSSLKKLDLSKNNLTTCPLELGRLSSLITLDLSHNMLTALPAELGRLSSLTTLYLQTTKRVRNIWPLNIGIIRMSSLPAELGQLSSLTRLHLPRLESETVMPAEWKEGGALERAGCIIERYG</sequence>
<dbReference type="Pfam" id="PF13855">
    <property type="entry name" value="LRR_8"/>
    <property type="match status" value="2"/>
</dbReference>
<dbReference type="AlphaFoldDB" id="A0A7S0X907"/>
<dbReference type="InterPro" id="IPR001611">
    <property type="entry name" value="Leu-rich_rpt"/>
</dbReference>
<evidence type="ECO:0000256" key="2">
    <source>
        <dbReference type="ARBA" id="ARBA00022614"/>
    </source>
</evidence>
<dbReference type="Gene3D" id="3.80.10.10">
    <property type="entry name" value="Ribonuclease Inhibitor"/>
    <property type="match status" value="1"/>
</dbReference>
<dbReference type="PRINTS" id="PR00019">
    <property type="entry name" value="LEURICHRPT"/>
</dbReference>
<dbReference type="SUPFAM" id="SSF52058">
    <property type="entry name" value="L domain-like"/>
    <property type="match status" value="1"/>
</dbReference>
<dbReference type="InterPro" id="IPR050216">
    <property type="entry name" value="LRR_domain-containing"/>
</dbReference>
<dbReference type="PANTHER" id="PTHR48051:SF46">
    <property type="entry name" value="LEUCINE RICH REPEAT-CONTAINING DOMAIN PROTEIN"/>
    <property type="match status" value="1"/>
</dbReference>
<name>A0A7S0X907_9CHLO</name>
<evidence type="ECO:0000313" key="4">
    <source>
        <dbReference type="EMBL" id="CAD8708763.1"/>
    </source>
</evidence>
<dbReference type="EMBL" id="HBFC01019207">
    <property type="protein sequence ID" value="CAD8708763.1"/>
    <property type="molecule type" value="Transcribed_RNA"/>
</dbReference>
<dbReference type="InterPro" id="IPR003591">
    <property type="entry name" value="Leu-rich_rpt_typical-subtyp"/>
</dbReference>
<dbReference type="GO" id="GO:0005930">
    <property type="term" value="C:axoneme"/>
    <property type="evidence" value="ECO:0007669"/>
    <property type="project" value="UniProtKB-SubCell"/>
</dbReference>
<organism evidence="4">
    <name type="scientific">Mantoniella antarctica</name>
    <dbReference type="NCBI Taxonomy" id="81844"/>
    <lineage>
        <taxon>Eukaryota</taxon>
        <taxon>Viridiplantae</taxon>
        <taxon>Chlorophyta</taxon>
        <taxon>Mamiellophyceae</taxon>
        <taxon>Mamiellales</taxon>
        <taxon>Mamiellaceae</taxon>
        <taxon>Mantoniella</taxon>
    </lineage>
</organism>